<feature type="compositionally biased region" description="Basic and acidic residues" evidence="1">
    <location>
        <begin position="203"/>
        <end position="213"/>
    </location>
</feature>
<keyword evidence="4" id="KW-1185">Reference proteome</keyword>
<dbReference type="GO" id="GO:0005730">
    <property type="term" value="C:nucleolus"/>
    <property type="evidence" value="ECO:0007669"/>
    <property type="project" value="TreeGrafter"/>
</dbReference>
<dbReference type="InterPro" id="IPR000467">
    <property type="entry name" value="G_patch_dom"/>
</dbReference>
<dbReference type="GO" id="GO:0003676">
    <property type="term" value="F:nucleic acid binding"/>
    <property type="evidence" value="ECO:0007669"/>
    <property type="project" value="InterPro"/>
</dbReference>
<evidence type="ECO:0000256" key="1">
    <source>
        <dbReference type="SAM" id="MobiDB-lite"/>
    </source>
</evidence>
<dbReference type="PROSITE" id="PS50174">
    <property type="entry name" value="G_PATCH"/>
    <property type="match status" value="1"/>
</dbReference>
<sequence>MTTSSDFGQAVLAKYGWKHGQGLGKNEAGITKAIRVSQKNDTKGIGVGGASDHSVAWWDNLYNKSVKGLTVNSTTGGDVSISTTESVNVRTEKAKAYFASVGHTGARSSSTPPGFSLTQFVKSSSTANRNSPQNTTTTTDFSVTLTDQELFLACNGAMASKGARGSRQLAKLQRVDPERAAIILEKTTIPQNPSPPRKSSKRAHSEKNEERLVKKSKRKRDKHTYTTTADKDSGEVESICEKDKSRKKKKKKSKKIKEKRRTKTSA</sequence>
<feature type="region of interest" description="Disordered" evidence="1">
    <location>
        <begin position="185"/>
        <end position="266"/>
    </location>
</feature>
<dbReference type="OrthoDB" id="29523at2759"/>
<protein>
    <recommendedName>
        <fullName evidence="2">G-patch domain-containing protein</fullName>
    </recommendedName>
</protein>
<gene>
    <name evidence="3" type="ORF">IWQ62_000836</name>
</gene>
<accession>A0A9W8ATY9</accession>
<dbReference type="Proteomes" id="UP001150925">
    <property type="component" value="Unassembled WGS sequence"/>
</dbReference>
<evidence type="ECO:0000313" key="4">
    <source>
        <dbReference type="Proteomes" id="UP001150925"/>
    </source>
</evidence>
<comment type="caution">
    <text evidence="3">The sequence shown here is derived from an EMBL/GenBank/DDBJ whole genome shotgun (WGS) entry which is preliminary data.</text>
</comment>
<feature type="domain" description="G-patch" evidence="2">
    <location>
        <begin position="4"/>
        <end position="50"/>
    </location>
</feature>
<name>A0A9W8ATY9_9FUNG</name>
<dbReference type="PANTHER" id="PTHR23149">
    <property type="entry name" value="G PATCH DOMAIN CONTAINING PROTEIN"/>
    <property type="match status" value="1"/>
</dbReference>
<reference evidence="3" key="1">
    <citation type="submission" date="2022-07" db="EMBL/GenBank/DDBJ databases">
        <title>Phylogenomic reconstructions and comparative analyses of Kickxellomycotina fungi.</title>
        <authorList>
            <person name="Reynolds N.K."/>
            <person name="Stajich J.E."/>
            <person name="Barry K."/>
            <person name="Grigoriev I.V."/>
            <person name="Crous P."/>
            <person name="Smith M.E."/>
        </authorList>
    </citation>
    <scope>NUCLEOTIDE SEQUENCE</scope>
    <source>
        <strain evidence="3">RSA 1196</strain>
    </source>
</reference>
<dbReference type="Pfam" id="PF01585">
    <property type="entry name" value="G-patch"/>
    <property type="match status" value="1"/>
</dbReference>
<feature type="compositionally biased region" description="Basic and acidic residues" evidence="1">
    <location>
        <begin position="229"/>
        <end position="244"/>
    </location>
</feature>
<dbReference type="AlphaFoldDB" id="A0A9W8ATY9"/>
<organism evidence="3 4">
    <name type="scientific">Dispira parvispora</name>
    <dbReference type="NCBI Taxonomy" id="1520584"/>
    <lineage>
        <taxon>Eukaryota</taxon>
        <taxon>Fungi</taxon>
        <taxon>Fungi incertae sedis</taxon>
        <taxon>Zoopagomycota</taxon>
        <taxon>Kickxellomycotina</taxon>
        <taxon>Dimargaritomycetes</taxon>
        <taxon>Dimargaritales</taxon>
        <taxon>Dimargaritaceae</taxon>
        <taxon>Dispira</taxon>
    </lineage>
</organism>
<proteinExistence type="predicted"/>
<dbReference type="SMART" id="SM00443">
    <property type="entry name" value="G_patch"/>
    <property type="match status" value="1"/>
</dbReference>
<evidence type="ECO:0000259" key="2">
    <source>
        <dbReference type="PROSITE" id="PS50174"/>
    </source>
</evidence>
<feature type="compositionally biased region" description="Basic residues" evidence="1">
    <location>
        <begin position="245"/>
        <end position="266"/>
    </location>
</feature>
<dbReference type="PANTHER" id="PTHR23149:SF9">
    <property type="entry name" value="G PATCH DOMAIN-CONTAINING PROTEIN 4"/>
    <property type="match status" value="1"/>
</dbReference>
<evidence type="ECO:0000313" key="3">
    <source>
        <dbReference type="EMBL" id="KAJ1969106.1"/>
    </source>
</evidence>
<dbReference type="InterPro" id="IPR050656">
    <property type="entry name" value="PINX1"/>
</dbReference>
<dbReference type="EMBL" id="JANBPY010000094">
    <property type="protein sequence ID" value="KAJ1969106.1"/>
    <property type="molecule type" value="Genomic_DNA"/>
</dbReference>